<proteinExistence type="predicted"/>
<dbReference type="InterPro" id="IPR027785">
    <property type="entry name" value="UvrD-like_helicase_C"/>
</dbReference>
<feature type="domain" description="UvrD-like helicase C-terminal" evidence="1">
    <location>
        <begin position="210"/>
        <end position="251"/>
    </location>
</feature>
<keyword evidence="3" id="KW-1185">Reference proteome</keyword>
<dbReference type="Gene3D" id="3.40.50.300">
    <property type="entry name" value="P-loop containing nucleotide triphosphate hydrolases"/>
    <property type="match status" value="1"/>
</dbReference>
<dbReference type="Proteomes" id="UP001500957">
    <property type="component" value="Unassembled WGS sequence"/>
</dbReference>
<dbReference type="EMBL" id="BAAAHE010000035">
    <property type="protein sequence ID" value="GAA0629016.1"/>
    <property type="molecule type" value="Genomic_DNA"/>
</dbReference>
<organism evidence="2 3">
    <name type="scientific">Sporichthya brevicatena</name>
    <dbReference type="NCBI Taxonomy" id="171442"/>
    <lineage>
        <taxon>Bacteria</taxon>
        <taxon>Bacillati</taxon>
        <taxon>Actinomycetota</taxon>
        <taxon>Actinomycetes</taxon>
        <taxon>Sporichthyales</taxon>
        <taxon>Sporichthyaceae</taxon>
        <taxon>Sporichthya</taxon>
    </lineage>
</organism>
<gene>
    <name evidence="2" type="ORF">GCM10009547_35820</name>
</gene>
<reference evidence="2 3" key="1">
    <citation type="journal article" date="2019" name="Int. J. Syst. Evol. Microbiol.">
        <title>The Global Catalogue of Microorganisms (GCM) 10K type strain sequencing project: providing services to taxonomists for standard genome sequencing and annotation.</title>
        <authorList>
            <consortium name="The Broad Institute Genomics Platform"/>
            <consortium name="The Broad Institute Genome Sequencing Center for Infectious Disease"/>
            <person name="Wu L."/>
            <person name="Ma J."/>
        </authorList>
    </citation>
    <scope>NUCLEOTIDE SEQUENCE [LARGE SCALE GENOMIC DNA]</scope>
    <source>
        <strain evidence="2 3">JCM 10671</strain>
    </source>
</reference>
<dbReference type="InterPro" id="IPR027417">
    <property type="entry name" value="P-loop_NTPase"/>
</dbReference>
<sequence>MPAYVGTFHGLGKKWGGPDGADDDSDFWEHRLPTEMVELAYALPPGERFDAFVIDEAQDFADTWWPALLAGLRDEENGGLYVFADDGQRVFARQGTPPVPLVPVLLEENLRNTVPIAESFGPLAPMRMRYRGGPGGPVEFLECSTDDVLGMADDAVESLLDEGWSPANIALLTTGRRHPEQTERQARGQDTYWESFWDAEQVFYGHVLGFKGLERAAVVLAVNGFGGDERDERAREKLYVGLSRARDRLIVCGDPAVIAAVGGEGLVARLRRSARA</sequence>
<accession>A0ABN1H4V0</accession>
<dbReference type="SUPFAM" id="SSF52540">
    <property type="entry name" value="P-loop containing nucleoside triphosphate hydrolases"/>
    <property type="match status" value="1"/>
</dbReference>
<dbReference type="Pfam" id="PF13538">
    <property type="entry name" value="UvrD_C_2"/>
    <property type="match status" value="1"/>
</dbReference>
<name>A0ABN1H4V0_9ACTN</name>
<comment type="caution">
    <text evidence="2">The sequence shown here is derived from an EMBL/GenBank/DDBJ whole genome shotgun (WGS) entry which is preliminary data.</text>
</comment>
<evidence type="ECO:0000259" key="1">
    <source>
        <dbReference type="Pfam" id="PF13538"/>
    </source>
</evidence>
<evidence type="ECO:0000313" key="3">
    <source>
        <dbReference type="Proteomes" id="UP001500957"/>
    </source>
</evidence>
<protein>
    <recommendedName>
        <fullName evidence="1">UvrD-like helicase C-terminal domain-containing protein</fullName>
    </recommendedName>
</protein>
<evidence type="ECO:0000313" key="2">
    <source>
        <dbReference type="EMBL" id="GAA0629016.1"/>
    </source>
</evidence>